<evidence type="ECO:0000313" key="2">
    <source>
        <dbReference type="Proteomes" id="UP000179059"/>
    </source>
</evidence>
<evidence type="ECO:0000313" key="1">
    <source>
        <dbReference type="EMBL" id="OGY98462.1"/>
    </source>
</evidence>
<sequence length="165" mass="19203">MKNLIVIAGAPGSGKSTLASSLKEKLDSTWIDYGKFREFHLDRDWKKANDKEEQLAFENLLLVVKNYLKHGYKNVIVDDLRDFRIQQIPKEFKEGDYIIISLVLDDVELEKRITTRNDGWKNVPDAQAWNNALKDRAILSNEYKIDTTHKTPEETLKEVLRLLEN</sequence>
<dbReference type="EMBL" id="MHKX01000008">
    <property type="protein sequence ID" value="OGY98462.1"/>
    <property type="molecule type" value="Genomic_DNA"/>
</dbReference>
<dbReference type="STRING" id="1798647.A2855_00095"/>
<proteinExistence type="predicted"/>
<dbReference type="Pfam" id="PF13238">
    <property type="entry name" value="AAA_18"/>
    <property type="match status" value="1"/>
</dbReference>
<dbReference type="SUPFAM" id="SSF52540">
    <property type="entry name" value="P-loop containing nucleoside triphosphate hydrolases"/>
    <property type="match status" value="1"/>
</dbReference>
<protein>
    <recommendedName>
        <fullName evidence="3">Phosphoribulokinase/uridine kinase domain-containing protein</fullName>
    </recommendedName>
</protein>
<reference evidence="1 2" key="1">
    <citation type="journal article" date="2016" name="Nat. Commun.">
        <title>Thousands of microbial genomes shed light on interconnected biogeochemical processes in an aquifer system.</title>
        <authorList>
            <person name="Anantharaman K."/>
            <person name="Brown C.T."/>
            <person name="Hug L.A."/>
            <person name="Sharon I."/>
            <person name="Castelle C.J."/>
            <person name="Probst A.J."/>
            <person name="Thomas B.C."/>
            <person name="Singh A."/>
            <person name="Wilkins M.J."/>
            <person name="Karaoz U."/>
            <person name="Brodie E.L."/>
            <person name="Williams K.H."/>
            <person name="Hubbard S.S."/>
            <person name="Banfield J.F."/>
        </authorList>
    </citation>
    <scope>NUCLEOTIDE SEQUENCE [LARGE SCALE GENOMIC DNA]</scope>
</reference>
<accession>A0A1G2CAR8</accession>
<organism evidence="1 2">
    <name type="scientific">Candidatus Liptonbacteria bacterium RIFCSPHIGHO2_01_FULL_57_28</name>
    <dbReference type="NCBI Taxonomy" id="1798647"/>
    <lineage>
        <taxon>Bacteria</taxon>
        <taxon>Candidatus Liptoniibacteriota</taxon>
    </lineage>
</organism>
<evidence type="ECO:0008006" key="3">
    <source>
        <dbReference type="Google" id="ProtNLM"/>
    </source>
</evidence>
<dbReference type="InterPro" id="IPR027417">
    <property type="entry name" value="P-loop_NTPase"/>
</dbReference>
<name>A0A1G2CAR8_9BACT</name>
<comment type="caution">
    <text evidence="1">The sequence shown here is derived from an EMBL/GenBank/DDBJ whole genome shotgun (WGS) entry which is preliminary data.</text>
</comment>
<dbReference type="Gene3D" id="3.40.50.300">
    <property type="entry name" value="P-loop containing nucleotide triphosphate hydrolases"/>
    <property type="match status" value="1"/>
</dbReference>
<dbReference type="AlphaFoldDB" id="A0A1G2CAR8"/>
<gene>
    <name evidence="1" type="ORF">A2855_00095</name>
</gene>
<dbReference type="Proteomes" id="UP000179059">
    <property type="component" value="Unassembled WGS sequence"/>
</dbReference>